<evidence type="ECO:0000313" key="10">
    <source>
        <dbReference type="Proteomes" id="UP000717364"/>
    </source>
</evidence>
<dbReference type="InterPro" id="IPR005123">
    <property type="entry name" value="Oxoglu/Fe-dep_dioxygenase_dom"/>
</dbReference>
<dbReference type="Pfam" id="PF13640">
    <property type="entry name" value="2OG-FeII_Oxy_3"/>
    <property type="match status" value="1"/>
</dbReference>
<dbReference type="GO" id="GO:0005506">
    <property type="term" value="F:iron ion binding"/>
    <property type="evidence" value="ECO:0007669"/>
    <property type="project" value="InterPro"/>
</dbReference>
<dbReference type="GO" id="GO:0016705">
    <property type="term" value="F:oxidoreductase activity, acting on paired donors, with incorporation or reduction of molecular oxygen"/>
    <property type="evidence" value="ECO:0007669"/>
    <property type="project" value="InterPro"/>
</dbReference>
<organism evidence="9 10">
    <name type="scientific">Leptothoe spongobia TAU-MAC 1115</name>
    <dbReference type="NCBI Taxonomy" id="1967444"/>
    <lineage>
        <taxon>Bacteria</taxon>
        <taxon>Bacillati</taxon>
        <taxon>Cyanobacteriota</taxon>
        <taxon>Cyanophyceae</taxon>
        <taxon>Nodosilineales</taxon>
        <taxon>Cymatolegaceae</taxon>
        <taxon>Leptothoe</taxon>
        <taxon>Leptothoe spongobia</taxon>
    </lineage>
</organism>
<evidence type="ECO:0000256" key="4">
    <source>
        <dbReference type="ARBA" id="ARBA00022964"/>
    </source>
</evidence>
<feature type="domain" description="Fe2OG dioxygenase" evidence="8">
    <location>
        <begin position="252"/>
        <end position="358"/>
    </location>
</feature>
<dbReference type="PROSITE" id="PS51471">
    <property type="entry name" value="FE2OG_OXY"/>
    <property type="match status" value="1"/>
</dbReference>
<dbReference type="InterPro" id="IPR044862">
    <property type="entry name" value="Pro_4_hyd_alph_FE2OG_OXY"/>
</dbReference>
<dbReference type="Proteomes" id="UP000717364">
    <property type="component" value="Unassembled WGS sequence"/>
</dbReference>
<dbReference type="GO" id="GO:0016020">
    <property type="term" value="C:membrane"/>
    <property type="evidence" value="ECO:0007669"/>
    <property type="project" value="InterPro"/>
</dbReference>
<dbReference type="GO" id="GO:0031418">
    <property type="term" value="F:L-ascorbic acid binding"/>
    <property type="evidence" value="ECO:0007669"/>
    <property type="project" value="UniProtKB-KW"/>
</dbReference>
<dbReference type="Gene3D" id="3.90.70.10">
    <property type="entry name" value="Cysteine proteinases"/>
    <property type="match status" value="1"/>
</dbReference>
<evidence type="ECO:0000256" key="3">
    <source>
        <dbReference type="ARBA" id="ARBA00022896"/>
    </source>
</evidence>
<keyword evidence="5" id="KW-0560">Oxidoreductase</keyword>
<evidence type="ECO:0000256" key="1">
    <source>
        <dbReference type="ARBA" id="ARBA00001961"/>
    </source>
</evidence>
<keyword evidence="3" id="KW-0847">Vitamin C</keyword>
<dbReference type="InterPro" id="IPR006620">
    <property type="entry name" value="Pro_4_hyd_alph"/>
</dbReference>
<reference evidence="9" key="2">
    <citation type="journal article" date="2021" name="Mar. Drugs">
        <title>Genome Reduction and Secondary Metabolism of the Marine Sponge-Associated Cyanobacterium Leptothoe.</title>
        <authorList>
            <person name="Konstantinou D."/>
            <person name="Popin R.V."/>
            <person name="Fewer D.P."/>
            <person name="Sivonen K."/>
            <person name="Gkelis S."/>
        </authorList>
    </citation>
    <scope>NUCLEOTIDE SEQUENCE</scope>
    <source>
        <strain evidence="9">TAU-MAC 1115</strain>
    </source>
</reference>
<evidence type="ECO:0000256" key="2">
    <source>
        <dbReference type="ARBA" id="ARBA00022723"/>
    </source>
</evidence>
<gene>
    <name evidence="9" type="ORF">IXB50_15805</name>
</gene>
<sequence length="378" mass="43000">MLEDSLLDVISDCTSESLQWIPQSYTGDNPLAVVKNLFRVHHIKITDTTIETQLPKMVGYPSLGAIKRFLESWDFTTLGLKLTPEQLMDLTYPALTFIYEDDAEDDNDGQFVLLVGCQAKQIYYLHPGQGWQVVPITSFLDTWSGKTLLVKPGANSIEPDYEQKRQAEILYQKNRPVQTKVTIHDNFLTPEECQRLMAMAEPLYKRSLVMRKGETHLSNKRTSFSADLLRDNGFVSSLYQRGATLLNTQPEYFETLQCATYQTNQEFRHHYDALDENSQNEIESYGQRVSTILLYLNDHFVGGQTHFPKLDVQVEPQIGRAVVFHNVDAEGQIDPDSIHAGLPVLEGTKTIATLWLRDKVWVNSTKQNNKPLRSAIAA</sequence>
<keyword evidence="4" id="KW-0223">Dioxygenase</keyword>
<reference evidence="9" key="1">
    <citation type="submission" date="2020-11" db="EMBL/GenBank/DDBJ databases">
        <authorList>
            <person name="Konstantinou D."/>
            <person name="Gkelis S."/>
            <person name="Popin R."/>
            <person name="Fewer D."/>
            <person name="Sivonen K."/>
        </authorList>
    </citation>
    <scope>NUCLEOTIDE SEQUENCE</scope>
    <source>
        <strain evidence="9">TAU-MAC 1115</strain>
    </source>
</reference>
<dbReference type="Gene3D" id="2.60.120.620">
    <property type="entry name" value="q2cbj1_9rhob like domain"/>
    <property type="match status" value="1"/>
</dbReference>
<name>A0A947DHR0_9CYAN</name>
<dbReference type="InterPro" id="IPR005074">
    <property type="entry name" value="Peptidase_C39"/>
</dbReference>
<dbReference type="SMART" id="SM00702">
    <property type="entry name" value="P4Hc"/>
    <property type="match status" value="1"/>
</dbReference>
<comment type="caution">
    <text evidence="9">The sequence shown here is derived from an EMBL/GenBank/DDBJ whole genome shotgun (WGS) entry which is preliminary data.</text>
</comment>
<dbReference type="GO" id="GO:0051213">
    <property type="term" value="F:dioxygenase activity"/>
    <property type="evidence" value="ECO:0007669"/>
    <property type="project" value="UniProtKB-KW"/>
</dbReference>
<dbReference type="PANTHER" id="PTHR10869:SF246">
    <property type="entry name" value="TRANSMEMBRANE PROLYL 4-HYDROXYLASE"/>
    <property type="match status" value="1"/>
</dbReference>
<evidence type="ECO:0000256" key="6">
    <source>
        <dbReference type="ARBA" id="ARBA00023004"/>
    </source>
</evidence>
<evidence type="ECO:0000313" key="9">
    <source>
        <dbReference type="EMBL" id="MBT9316894.1"/>
    </source>
</evidence>
<proteinExistence type="predicted"/>
<keyword evidence="6" id="KW-0408">Iron</keyword>
<dbReference type="AlphaFoldDB" id="A0A947DHR0"/>
<dbReference type="InterPro" id="IPR045054">
    <property type="entry name" value="P4HA-like"/>
</dbReference>
<dbReference type="GO" id="GO:0008233">
    <property type="term" value="F:peptidase activity"/>
    <property type="evidence" value="ECO:0007669"/>
    <property type="project" value="InterPro"/>
</dbReference>
<dbReference type="PROSITE" id="PS50990">
    <property type="entry name" value="PEPTIDASE_C39"/>
    <property type="match status" value="1"/>
</dbReference>
<dbReference type="GO" id="GO:0006508">
    <property type="term" value="P:proteolysis"/>
    <property type="evidence" value="ECO:0007669"/>
    <property type="project" value="InterPro"/>
</dbReference>
<feature type="domain" description="Peptidase C39" evidence="7">
    <location>
        <begin position="23"/>
        <end position="150"/>
    </location>
</feature>
<dbReference type="EMBL" id="JADOES010000035">
    <property type="protein sequence ID" value="MBT9316894.1"/>
    <property type="molecule type" value="Genomic_DNA"/>
</dbReference>
<evidence type="ECO:0000259" key="7">
    <source>
        <dbReference type="PROSITE" id="PS50990"/>
    </source>
</evidence>
<dbReference type="PANTHER" id="PTHR10869">
    <property type="entry name" value="PROLYL 4-HYDROXYLASE ALPHA SUBUNIT"/>
    <property type="match status" value="1"/>
</dbReference>
<dbReference type="Pfam" id="PF03412">
    <property type="entry name" value="Peptidase_C39"/>
    <property type="match status" value="1"/>
</dbReference>
<evidence type="ECO:0000256" key="5">
    <source>
        <dbReference type="ARBA" id="ARBA00023002"/>
    </source>
</evidence>
<dbReference type="GO" id="GO:0005524">
    <property type="term" value="F:ATP binding"/>
    <property type="evidence" value="ECO:0007669"/>
    <property type="project" value="InterPro"/>
</dbReference>
<dbReference type="RefSeq" id="WP_215609962.1">
    <property type="nucleotide sequence ID" value="NZ_JADOES010000035.1"/>
</dbReference>
<comment type="cofactor">
    <cofactor evidence="1">
        <name>L-ascorbate</name>
        <dbReference type="ChEBI" id="CHEBI:38290"/>
    </cofactor>
</comment>
<protein>
    <submittedName>
        <fullName evidence="9">2OG-Fe(II) oxygenase</fullName>
    </submittedName>
</protein>
<accession>A0A947DHR0</accession>
<keyword evidence="10" id="KW-1185">Reference proteome</keyword>
<keyword evidence="2" id="KW-0479">Metal-binding</keyword>
<evidence type="ECO:0000259" key="8">
    <source>
        <dbReference type="PROSITE" id="PS51471"/>
    </source>
</evidence>